<dbReference type="InterPro" id="IPR041261">
    <property type="entry name" value="R2K_2"/>
</dbReference>
<dbReference type="Proteomes" id="UP001589710">
    <property type="component" value="Unassembled WGS sequence"/>
</dbReference>
<comment type="caution">
    <text evidence="3">The sequence shown here is derived from an EMBL/GenBank/DDBJ whole genome shotgun (WGS) entry which is preliminary data.</text>
</comment>
<organism evidence="3 4">
    <name type="scientific">Streptomyces yanii</name>
    <dbReference type="NCBI Taxonomy" id="78510"/>
    <lineage>
        <taxon>Bacteria</taxon>
        <taxon>Bacillati</taxon>
        <taxon>Actinomycetota</taxon>
        <taxon>Actinomycetes</taxon>
        <taxon>Kitasatosporales</taxon>
        <taxon>Streptomycetaceae</taxon>
        <taxon>Streptomyces</taxon>
    </lineage>
</organism>
<evidence type="ECO:0000313" key="4">
    <source>
        <dbReference type="Proteomes" id="UP001589710"/>
    </source>
</evidence>
<dbReference type="EMBL" id="JBHMCG010000120">
    <property type="protein sequence ID" value="MFB9576134.1"/>
    <property type="molecule type" value="Genomic_DNA"/>
</dbReference>
<dbReference type="RefSeq" id="WP_345520097.1">
    <property type="nucleotide sequence ID" value="NZ_BAAAXD010000056.1"/>
</dbReference>
<proteinExistence type="predicted"/>
<evidence type="ECO:0000259" key="2">
    <source>
        <dbReference type="Pfam" id="PF18299"/>
    </source>
</evidence>
<dbReference type="Pfam" id="PF18299">
    <property type="entry name" value="R2K_2"/>
    <property type="match status" value="1"/>
</dbReference>
<protein>
    <submittedName>
        <fullName evidence="3">ATP-grasp domain-containing protein</fullName>
    </submittedName>
</protein>
<gene>
    <name evidence="3" type="ORF">ACFFTL_28570</name>
</gene>
<evidence type="ECO:0000313" key="3">
    <source>
        <dbReference type="EMBL" id="MFB9576134.1"/>
    </source>
</evidence>
<feature type="region of interest" description="Disordered" evidence="1">
    <location>
        <begin position="254"/>
        <end position="286"/>
    </location>
</feature>
<accession>A0ABV5RE91</accession>
<reference evidence="3 4" key="1">
    <citation type="submission" date="2024-09" db="EMBL/GenBank/DDBJ databases">
        <authorList>
            <person name="Sun Q."/>
            <person name="Mori K."/>
        </authorList>
    </citation>
    <scope>NUCLEOTIDE SEQUENCE [LARGE SCALE GENOMIC DNA]</scope>
    <source>
        <strain evidence="3 4">JCM 3331</strain>
    </source>
</reference>
<sequence>MTIDRVVLLAPRTSGTGRRLAETAAGRGLRVLTADGWALPAEAQGAERAHLYGGPLLADRVAGELDIVPLEPPADWLACLPTGLTGRRVEAVTLEEARELRRPAFVKPPTDKFFPARIYPDGSRLPGPDAFDDDLPVLVSDIVCFAREYRLFVLDGAVHTGSRYSVGATLDPAPLAEDRFDTEVRAFATDLLTEAAGSLPSAAVVDVGLLDGGGWAAVETNPAWASGGYACDPERVLDVVLRAAGPAAEAAPPDLRFARSLPEVPAGQGSSGRTGARANGSPVVRA</sequence>
<feature type="domain" description="ATP-grasp" evidence="2">
    <location>
        <begin position="85"/>
        <end position="239"/>
    </location>
</feature>
<name>A0ABV5RE91_9ACTN</name>
<keyword evidence="4" id="KW-1185">Reference proteome</keyword>
<evidence type="ECO:0000256" key="1">
    <source>
        <dbReference type="SAM" id="MobiDB-lite"/>
    </source>
</evidence>